<organism evidence="2 3">
    <name type="scientific">Niallia circulans</name>
    <name type="common">Bacillus circulans</name>
    <dbReference type="NCBI Taxonomy" id="1397"/>
    <lineage>
        <taxon>Bacteria</taxon>
        <taxon>Bacillati</taxon>
        <taxon>Bacillota</taxon>
        <taxon>Bacilli</taxon>
        <taxon>Bacillales</taxon>
        <taxon>Bacillaceae</taxon>
        <taxon>Niallia</taxon>
    </lineage>
</organism>
<protein>
    <recommendedName>
        <fullName evidence="1">DUF2268 domain-containing protein</fullName>
    </recommendedName>
</protein>
<dbReference type="Pfam" id="PF10026">
    <property type="entry name" value="DUF2268"/>
    <property type="match status" value="1"/>
</dbReference>
<evidence type="ECO:0000313" key="2">
    <source>
        <dbReference type="EMBL" id="KLV24807.1"/>
    </source>
</evidence>
<keyword evidence="3" id="KW-1185">Reference proteome</keyword>
<dbReference type="PATRIC" id="fig|1397.4.peg.1678"/>
<dbReference type="EMBL" id="LDPH01000019">
    <property type="protein sequence ID" value="KLV24807.1"/>
    <property type="molecule type" value="Genomic_DNA"/>
</dbReference>
<reference evidence="2 3" key="1">
    <citation type="submission" date="2015-05" db="EMBL/GenBank/DDBJ databases">
        <title>Whole genome sequence and identification of bacterial endophytes from Costus igneus.</title>
        <authorList>
            <person name="Lee Y.P."/>
            <person name="Gan H.M."/>
            <person name="Eng W."/>
            <person name="Wheatley M.S."/>
            <person name="Caraballo A."/>
            <person name="Polter S."/>
            <person name="Savka M.A."/>
            <person name="Hudson A.O."/>
        </authorList>
    </citation>
    <scope>NUCLEOTIDE SEQUENCE [LARGE SCALE GENOMIC DNA]</scope>
    <source>
        <strain evidence="2 3">RIT379</strain>
    </source>
</reference>
<comment type="caution">
    <text evidence="2">The sequence shown here is derived from an EMBL/GenBank/DDBJ whole genome shotgun (WGS) entry which is preliminary data.</text>
</comment>
<sequence length="297" mass="33683">MKIVIENTTEQYEKLFSMEDEKENYFRYSMMKPFEKMWNTINVPLKANQSNGYDVIMAAKMLGYLDVTKTEIGKIALENLKKIHALQTAYDTLNHCTDFIQEKNLEINNDELKFGMYIADPKKLELQKGYCGFGGIPGFIQVAIFPNSYNIPKIPAVIAHEFHHNLRFSYFDWDHGNVTVGDYLIIEGLAESFAKELYGESNLGPWVSSFHKEDLEYSIGIIKDAINVKGFAEVNSYMFGDTIAIEQGYQPVGLSPFAGYAVGYQAVQSFMKANNVGIREATLLSAEEILNNCELFS</sequence>
<gene>
    <name evidence="2" type="ORF">ABW02_17310</name>
</gene>
<dbReference type="InterPro" id="IPR018728">
    <property type="entry name" value="DUF2268"/>
</dbReference>
<name>A0A0J1IFQ6_NIACI</name>
<feature type="domain" description="DUF2268" evidence="1">
    <location>
        <begin position="89"/>
        <end position="290"/>
    </location>
</feature>
<dbReference type="Proteomes" id="UP000036045">
    <property type="component" value="Unassembled WGS sequence"/>
</dbReference>
<accession>A0A0J1IFQ6</accession>
<evidence type="ECO:0000259" key="1">
    <source>
        <dbReference type="Pfam" id="PF10026"/>
    </source>
</evidence>
<proteinExistence type="predicted"/>
<dbReference type="OrthoDB" id="148961at2"/>
<dbReference type="RefSeq" id="WP_047943524.1">
    <property type="nucleotide sequence ID" value="NZ_LDPH01000019.1"/>
</dbReference>
<dbReference type="AlphaFoldDB" id="A0A0J1IFQ6"/>
<evidence type="ECO:0000313" key="3">
    <source>
        <dbReference type="Proteomes" id="UP000036045"/>
    </source>
</evidence>